<comment type="caution">
    <text evidence="1">The sequence shown here is derived from an EMBL/GenBank/DDBJ whole genome shotgun (WGS) entry which is preliminary data.</text>
</comment>
<organism evidence="1 2">
    <name type="scientific">Fimbriiglobus ruber</name>
    <dbReference type="NCBI Taxonomy" id="1908690"/>
    <lineage>
        <taxon>Bacteria</taxon>
        <taxon>Pseudomonadati</taxon>
        <taxon>Planctomycetota</taxon>
        <taxon>Planctomycetia</taxon>
        <taxon>Gemmatales</taxon>
        <taxon>Gemmataceae</taxon>
        <taxon>Fimbriiglobus</taxon>
    </lineage>
</organism>
<reference evidence="2" key="1">
    <citation type="submission" date="2017-06" db="EMBL/GenBank/DDBJ databases">
        <title>Genome analysis of Fimbriiglobus ruber SP5, the first member of the order Planctomycetales with confirmed chitinolytic capability.</title>
        <authorList>
            <person name="Ravin N.V."/>
            <person name="Rakitin A.L."/>
            <person name="Ivanova A.A."/>
            <person name="Beletsky A.V."/>
            <person name="Kulichevskaya I.S."/>
            <person name="Mardanov A.V."/>
            <person name="Dedysh S.N."/>
        </authorList>
    </citation>
    <scope>NUCLEOTIDE SEQUENCE [LARGE SCALE GENOMIC DNA]</scope>
    <source>
        <strain evidence="2">SP5</strain>
    </source>
</reference>
<protein>
    <submittedName>
        <fullName evidence="1">Uncharacterized protein</fullName>
    </submittedName>
</protein>
<accession>A0A225D7K2</accession>
<keyword evidence="2" id="KW-1185">Reference proteome</keyword>
<dbReference type="EMBL" id="NIDE01000014">
    <property type="protein sequence ID" value="OWK37541.1"/>
    <property type="molecule type" value="Genomic_DNA"/>
</dbReference>
<evidence type="ECO:0000313" key="2">
    <source>
        <dbReference type="Proteomes" id="UP000214646"/>
    </source>
</evidence>
<gene>
    <name evidence="1" type="ORF">FRUB_06661</name>
</gene>
<evidence type="ECO:0000313" key="1">
    <source>
        <dbReference type="EMBL" id="OWK37541.1"/>
    </source>
</evidence>
<dbReference type="AlphaFoldDB" id="A0A225D7K2"/>
<proteinExistence type="predicted"/>
<name>A0A225D7K2_9BACT</name>
<sequence length="63" mass="6470">MGYEALAEIVPAAASNLQSEGLVVLSPGQRPGDGIPIDQWRPCVSAFQAECSGIRSTQGVALG</sequence>
<dbReference type="Proteomes" id="UP000214646">
    <property type="component" value="Unassembled WGS sequence"/>
</dbReference>